<name>A0ACB9KPI3_BAUVA</name>
<sequence>MPQIWHSLKRSLNCKLKVSEVHDPKARRHQKSAQRKEPDKLEPSKMKDSVKGSSEAAKRQSCSPKSNSSSNILNPVTHEIVLDSFNGEIKLFQCYPCPCPPQGCKDVKQHQKSTRSGTSSGNSHDVDCKNSNFSSRVSSREIFHCTSNSICHICGQKSKKIDAVEAHYVSEHSVIELQKEDSSWQIIDTICKTSRLSSENNRGQIESVLKVQNMPKAIASFEEYRDMVKTNAGKLQKKHPRCLADGNELLRFHGTTVACSMGRNGSSSLCTLDHCGLCQILRHGFSTKNEFHGSMGVLTASTSRKACDSIVVSEERPLLRKSVIVCRVIAGRVHNPRQEIQEEGDFDCDSFANKISSHSDIEELYLLDPRALLPCFVVIYKPENHSIQNQDKKGSHVGFQ</sequence>
<dbReference type="Proteomes" id="UP000828941">
    <property type="component" value="Chromosome 13"/>
</dbReference>
<comment type="caution">
    <text evidence="1">The sequence shown here is derived from an EMBL/GenBank/DDBJ whole genome shotgun (WGS) entry which is preliminary data.</text>
</comment>
<keyword evidence="2" id="KW-1185">Reference proteome</keyword>
<protein>
    <submittedName>
        <fullName evidence="1">Uncharacterized protein</fullName>
    </submittedName>
</protein>
<accession>A0ACB9KPI3</accession>
<evidence type="ECO:0000313" key="1">
    <source>
        <dbReference type="EMBL" id="KAI4299242.1"/>
    </source>
</evidence>
<gene>
    <name evidence="1" type="ORF">L6164_032719</name>
</gene>
<dbReference type="EMBL" id="CM039438">
    <property type="protein sequence ID" value="KAI4299242.1"/>
    <property type="molecule type" value="Genomic_DNA"/>
</dbReference>
<proteinExistence type="predicted"/>
<reference evidence="1 2" key="1">
    <citation type="journal article" date="2022" name="DNA Res.">
        <title>Chromosomal-level genome assembly of the orchid tree Bauhinia variegata (Leguminosae; Cercidoideae) supports the allotetraploid origin hypothesis of Bauhinia.</title>
        <authorList>
            <person name="Zhong Y."/>
            <person name="Chen Y."/>
            <person name="Zheng D."/>
            <person name="Pang J."/>
            <person name="Liu Y."/>
            <person name="Luo S."/>
            <person name="Meng S."/>
            <person name="Qian L."/>
            <person name="Wei D."/>
            <person name="Dai S."/>
            <person name="Zhou R."/>
        </authorList>
    </citation>
    <scope>NUCLEOTIDE SEQUENCE [LARGE SCALE GENOMIC DNA]</scope>
    <source>
        <strain evidence="1">BV-YZ2020</strain>
    </source>
</reference>
<organism evidence="1 2">
    <name type="scientific">Bauhinia variegata</name>
    <name type="common">Purple orchid tree</name>
    <name type="synonym">Phanera variegata</name>
    <dbReference type="NCBI Taxonomy" id="167791"/>
    <lineage>
        <taxon>Eukaryota</taxon>
        <taxon>Viridiplantae</taxon>
        <taxon>Streptophyta</taxon>
        <taxon>Embryophyta</taxon>
        <taxon>Tracheophyta</taxon>
        <taxon>Spermatophyta</taxon>
        <taxon>Magnoliopsida</taxon>
        <taxon>eudicotyledons</taxon>
        <taxon>Gunneridae</taxon>
        <taxon>Pentapetalae</taxon>
        <taxon>rosids</taxon>
        <taxon>fabids</taxon>
        <taxon>Fabales</taxon>
        <taxon>Fabaceae</taxon>
        <taxon>Cercidoideae</taxon>
        <taxon>Cercideae</taxon>
        <taxon>Bauhiniinae</taxon>
        <taxon>Bauhinia</taxon>
    </lineage>
</organism>
<evidence type="ECO:0000313" key="2">
    <source>
        <dbReference type="Proteomes" id="UP000828941"/>
    </source>
</evidence>